<name>A0A2U3KVB4_9BACT</name>
<dbReference type="Gene3D" id="2.40.10.220">
    <property type="entry name" value="predicted glycosyltransferase like domains"/>
    <property type="match status" value="1"/>
</dbReference>
<dbReference type="OrthoDB" id="9798164at2"/>
<dbReference type="Proteomes" id="UP000238701">
    <property type="component" value="Unassembled WGS sequence"/>
</dbReference>
<dbReference type="InterPro" id="IPR009875">
    <property type="entry name" value="PilZ_domain"/>
</dbReference>
<dbReference type="GO" id="GO:0035438">
    <property type="term" value="F:cyclic-di-GMP binding"/>
    <property type="evidence" value="ECO:0007669"/>
    <property type="project" value="InterPro"/>
</dbReference>
<evidence type="ECO:0000313" key="3">
    <source>
        <dbReference type="Proteomes" id="UP000238701"/>
    </source>
</evidence>
<gene>
    <name evidence="2" type="ORF">SBA1_50002</name>
</gene>
<dbReference type="EMBL" id="OMOD01000144">
    <property type="protein sequence ID" value="SPF43550.1"/>
    <property type="molecule type" value="Genomic_DNA"/>
</dbReference>
<accession>A0A2U3KVB4</accession>
<evidence type="ECO:0000313" key="2">
    <source>
        <dbReference type="EMBL" id="SPF43550.1"/>
    </source>
</evidence>
<dbReference type="SUPFAM" id="SSF141371">
    <property type="entry name" value="PilZ domain-like"/>
    <property type="match status" value="1"/>
</dbReference>
<reference evidence="3" key="1">
    <citation type="submission" date="2018-02" db="EMBL/GenBank/DDBJ databases">
        <authorList>
            <person name="Hausmann B."/>
        </authorList>
    </citation>
    <scope>NUCLEOTIDE SEQUENCE [LARGE SCALE GENOMIC DNA]</scope>
    <source>
        <strain evidence="3">Peat soil MAG SbA1</strain>
    </source>
</reference>
<dbReference type="Pfam" id="PF07238">
    <property type="entry name" value="PilZ"/>
    <property type="match status" value="1"/>
</dbReference>
<proteinExistence type="predicted"/>
<organism evidence="2 3">
    <name type="scientific">Candidatus Sulfotelmatobacter kueseliae</name>
    <dbReference type="NCBI Taxonomy" id="2042962"/>
    <lineage>
        <taxon>Bacteria</taxon>
        <taxon>Pseudomonadati</taxon>
        <taxon>Acidobacteriota</taxon>
        <taxon>Terriglobia</taxon>
        <taxon>Terriglobales</taxon>
        <taxon>Candidatus Korobacteraceae</taxon>
        <taxon>Candidatus Sulfotelmatobacter</taxon>
    </lineage>
</organism>
<feature type="domain" description="PilZ" evidence="1">
    <location>
        <begin position="5"/>
        <end position="100"/>
    </location>
</feature>
<dbReference type="AlphaFoldDB" id="A0A2U3KVB4"/>
<sequence>MYSPERRKHPRFTVSVPVEVHAEGSDTPIRCTTSDLSLGGCYIESMYPFPVGATLDLRLQLENTLLVEAKVVTSYPQVGNGMEFIRMLPEDRAELRAFLESLAKKQELAAAGKK</sequence>
<protein>
    <recommendedName>
        <fullName evidence="1">PilZ domain-containing protein</fullName>
    </recommendedName>
</protein>
<evidence type="ECO:0000259" key="1">
    <source>
        <dbReference type="Pfam" id="PF07238"/>
    </source>
</evidence>